<feature type="transmembrane region" description="Helical" evidence="1">
    <location>
        <begin position="118"/>
        <end position="139"/>
    </location>
</feature>
<dbReference type="RefSeq" id="WP_134364441.1">
    <property type="nucleotide sequence ID" value="NZ_SOGJ01000032.1"/>
</dbReference>
<evidence type="ECO:0008006" key="4">
    <source>
        <dbReference type="Google" id="ProtNLM"/>
    </source>
</evidence>
<feature type="transmembrane region" description="Helical" evidence="1">
    <location>
        <begin position="84"/>
        <end position="106"/>
    </location>
</feature>
<protein>
    <recommendedName>
        <fullName evidence="4">DUF1707 domain-containing protein</fullName>
    </recommendedName>
</protein>
<keyword evidence="1" id="KW-1133">Transmembrane helix</keyword>
<gene>
    <name evidence="2" type="ORF">E3O65_14495</name>
</gene>
<organism evidence="2 3">
    <name type="scientific">Cryobacterium breve</name>
    <dbReference type="NCBI Taxonomy" id="1259258"/>
    <lineage>
        <taxon>Bacteria</taxon>
        <taxon>Bacillati</taxon>
        <taxon>Actinomycetota</taxon>
        <taxon>Actinomycetes</taxon>
        <taxon>Micrococcales</taxon>
        <taxon>Microbacteriaceae</taxon>
        <taxon>Cryobacterium</taxon>
    </lineage>
</organism>
<accession>A0ABY2IYC3</accession>
<dbReference type="EMBL" id="SOGJ01000032">
    <property type="protein sequence ID" value="TFC95700.1"/>
    <property type="molecule type" value="Genomic_DNA"/>
</dbReference>
<evidence type="ECO:0000256" key="1">
    <source>
        <dbReference type="SAM" id="Phobius"/>
    </source>
</evidence>
<proteinExistence type="predicted"/>
<dbReference type="Proteomes" id="UP000298355">
    <property type="component" value="Unassembled WGS sequence"/>
</dbReference>
<name>A0ABY2IYC3_9MICO</name>
<reference evidence="2 3" key="1">
    <citation type="submission" date="2019-03" db="EMBL/GenBank/DDBJ databases">
        <title>Genomics of glacier-inhabiting Cryobacterium strains.</title>
        <authorList>
            <person name="Liu Q."/>
            <person name="Xin Y.-H."/>
        </authorList>
    </citation>
    <scope>NUCLEOTIDE SEQUENCE [LARGE SCALE GENOMIC DNA]</scope>
    <source>
        <strain evidence="2 3">TMT4-23</strain>
    </source>
</reference>
<evidence type="ECO:0000313" key="2">
    <source>
        <dbReference type="EMBL" id="TFC95700.1"/>
    </source>
</evidence>
<comment type="caution">
    <text evidence="2">The sequence shown here is derived from an EMBL/GenBank/DDBJ whole genome shotgun (WGS) entry which is preliminary data.</text>
</comment>
<sequence>MEPHERRPHYSSNDTTGCTMTYEHDLAFNLRMRGTPESQIAEVLEEVRAHASTTGTSAESEFGTPEEYASSFPKVKRRTLGSRVVIAAAIIALAYIVAIFALKALIDFNIEVITGPVLLWPALVVLALGVLGGFLIDYFRPAPRSNRGE</sequence>
<keyword evidence="1" id="KW-0812">Transmembrane</keyword>
<evidence type="ECO:0000313" key="3">
    <source>
        <dbReference type="Proteomes" id="UP000298355"/>
    </source>
</evidence>
<keyword evidence="1" id="KW-0472">Membrane</keyword>
<keyword evidence="3" id="KW-1185">Reference proteome</keyword>